<dbReference type="PANTHER" id="PTHR46989">
    <property type="entry name" value="USP DOMAIN-CONTAINING PROTEIN"/>
    <property type="match status" value="1"/>
</dbReference>
<gene>
    <name evidence="4" type="primary">EGR_04248</name>
    <name evidence="2" type="ORF">EgrG_001076900</name>
</gene>
<dbReference type="PANTHER" id="PTHR46989:SF3">
    <property type="entry name" value="USPA DOMAIN-CONTAINING PROTEIN"/>
    <property type="match status" value="1"/>
</dbReference>
<reference evidence="2" key="2">
    <citation type="submission" date="2014-06" db="EMBL/GenBank/DDBJ databases">
        <authorList>
            <person name="Aslett M."/>
        </authorList>
    </citation>
    <scope>NUCLEOTIDE SEQUENCE</scope>
</reference>
<sequence length="188" mass="20685">MNLRSGIATSGKRQILLAVDGSENAKFAFRWYLEWSRRPDDGVLFFHVFEPPSLPAITLTNPSSIPIEEWSKILKARVDSVNRLQDDYIAEGRAVSLNCEFLSQPSEKIGDAIVKQAEKVGAHLIIMGTRGLGPIRRTLLGSVSDYVIHEASVPVTVVPKNRAVGLIDESVLYILELEGEALQVTSQG</sequence>
<dbReference type="OrthoDB" id="843225at2759"/>
<dbReference type="InterPro" id="IPR006016">
    <property type="entry name" value="UspA"/>
</dbReference>
<evidence type="ECO:0000313" key="3">
    <source>
        <dbReference type="Proteomes" id="UP000492820"/>
    </source>
</evidence>
<dbReference type="SUPFAM" id="SSF52402">
    <property type="entry name" value="Adenine nucleotide alpha hydrolases-like"/>
    <property type="match status" value="1"/>
</dbReference>
<reference evidence="4" key="3">
    <citation type="submission" date="2020-10" db="UniProtKB">
        <authorList>
            <consortium name="WormBaseParasite"/>
        </authorList>
    </citation>
    <scope>IDENTIFICATION</scope>
</reference>
<dbReference type="InterPro" id="IPR014729">
    <property type="entry name" value="Rossmann-like_a/b/a_fold"/>
</dbReference>
<accession>A0A068WK35</accession>
<dbReference type="AlphaFoldDB" id="A0A068WK35"/>
<dbReference type="InterPro" id="IPR006015">
    <property type="entry name" value="Universal_stress_UspA"/>
</dbReference>
<protein>
    <submittedName>
        <fullName evidence="2 4">Universal stress protein</fullName>
    </submittedName>
</protein>
<dbReference type="CDD" id="cd23659">
    <property type="entry name" value="USP_At3g01520-like"/>
    <property type="match status" value="1"/>
</dbReference>
<evidence type="ECO:0000313" key="2">
    <source>
        <dbReference type="EMBL" id="CDS17978.1"/>
    </source>
</evidence>
<dbReference type="EMBL" id="LK028577">
    <property type="protein sequence ID" value="CDS17978.1"/>
    <property type="molecule type" value="Genomic_DNA"/>
</dbReference>
<name>A0A068WK35_ECHGR</name>
<organism evidence="2">
    <name type="scientific">Echinococcus granulosus</name>
    <name type="common">Hydatid tapeworm</name>
    <dbReference type="NCBI Taxonomy" id="6210"/>
    <lineage>
        <taxon>Eukaryota</taxon>
        <taxon>Metazoa</taxon>
        <taxon>Spiralia</taxon>
        <taxon>Lophotrochozoa</taxon>
        <taxon>Platyhelminthes</taxon>
        <taxon>Cestoda</taxon>
        <taxon>Eucestoda</taxon>
        <taxon>Cyclophyllidea</taxon>
        <taxon>Taeniidae</taxon>
        <taxon>Echinococcus</taxon>
        <taxon>Echinococcus granulosus group</taxon>
    </lineage>
</organism>
<dbReference type="Proteomes" id="UP000492820">
    <property type="component" value="Unassembled WGS sequence"/>
</dbReference>
<dbReference type="PRINTS" id="PR01438">
    <property type="entry name" value="UNVRSLSTRESS"/>
</dbReference>
<evidence type="ECO:0000259" key="1">
    <source>
        <dbReference type="Pfam" id="PF00582"/>
    </source>
</evidence>
<dbReference type="Gene3D" id="3.40.50.620">
    <property type="entry name" value="HUPs"/>
    <property type="match status" value="1"/>
</dbReference>
<evidence type="ECO:0000313" key="4">
    <source>
        <dbReference type="WBParaSite" id="EgrG_001076900"/>
    </source>
</evidence>
<feature type="domain" description="UspA" evidence="1">
    <location>
        <begin position="13"/>
        <end position="159"/>
    </location>
</feature>
<proteinExistence type="predicted"/>
<reference evidence="2 3" key="1">
    <citation type="journal article" date="2013" name="Nature">
        <title>The genomes of four tapeworm species reveal adaptations to parasitism.</title>
        <authorList>
            <person name="Tsai I.J."/>
            <person name="Zarowiecki M."/>
            <person name="Holroyd N."/>
            <person name="Garciarrubio A."/>
            <person name="Sanchez-Flores A."/>
            <person name="Brooks K.L."/>
            <person name="Tracey A."/>
            <person name="Bobes R.J."/>
            <person name="Fragoso G."/>
            <person name="Sciutto E."/>
            <person name="Aslett M."/>
            <person name="Beasley H."/>
            <person name="Bennett H.M."/>
            <person name="Cai J."/>
            <person name="Camicia F."/>
            <person name="Clark R."/>
            <person name="Cucher M."/>
            <person name="De Silva N."/>
            <person name="Day T.A."/>
            <person name="Deplazes P."/>
            <person name="Estrada K."/>
            <person name="Fernandez C."/>
            <person name="Holland P.W."/>
            <person name="Hou J."/>
            <person name="Hu S."/>
            <person name="Huckvale T."/>
            <person name="Hung S.S."/>
            <person name="Kamenetzky L."/>
            <person name="Keane J.A."/>
            <person name="Kiss F."/>
            <person name="Koziol U."/>
            <person name="Lambert O."/>
            <person name="Liu K."/>
            <person name="Luo X."/>
            <person name="Luo Y."/>
            <person name="Macchiaroli N."/>
            <person name="Nichol S."/>
            <person name="Paps J."/>
            <person name="Parkinson J."/>
            <person name="Pouchkina-Stantcheva N."/>
            <person name="Riddiford N."/>
            <person name="Rosenzvit M."/>
            <person name="Salinas G."/>
            <person name="Wasmuth J.D."/>
            <person name="Zamanian M."/>
            <person name="Zheng Y."/>
            <person name="Cai X."/>
            <person name="Soberon X."/>
            <person name="Olson P.D."/>
            <person name="Laclette J.P."/>
            <person name="Brehm K."/>
            <person name="Berriman M."/>
            <person name="Garciarrubio A."/>
            <person name="Bobes R.J."/>
            <person name="Fragoso G."/>
            <person name="Sanchez-Flores A."/>
            <person name="Estrada K."/>
            <person name="Cevallos M.A."/>
            <person name="Morett E."/>
            <person name="Gonzalez V."/>
            <person name="Portillo T."/>
            <person name="Ochoa-Leyva A."/>
            <person name="Jose M.V."/>
            <person name="Sciutto E."/>
            <person name="Landa A."/>
            <person name="Jimenez L."/>
            <person name="Valdes V."/>
            <person name="Carrero J.C."/>
            <person name="Larralde C."/>
            <person name="Morales-Montor J."/>
            <person name="Limon-Lason J."/>
            <person name="Soberon X."/>
            <person name="Laclette J.P."/>
        </authorList>
    </citation>
    <scope>NUCLEOTIDE SEQUENCE [LARGE SCALE GENOMIC DNA]</scope>
</reference>
<dbReference type="WBParaSite" id="EgrG_001076900">
    <property type="protein sequence ID" value="EgrG_001076900"/>
    <property type="gene ID" value="EgrG_001076900"/>
</dbReference>
<dbReference type="Pfam" id="PF00582">
    <property type="entry name" value="Usp"/>
    <property type="match status" value="1"/>
</dbReference>